<dbReference type="AlphaFoldDB" id="A0A510K9J9"/>
<dbReference type="InterPro" id="IPR018755">
    <property type="entry name" value="Phage_Mu_Gp48"/>
</dbReference>
<evidence type="ECO:0000313" key="1">
    <source>
        <dbReference type="EMBL" id="BBM48336.1"/>
    </source>
</evidence>
<dbReference type="RefSeq" id="WP_146961745.1">
    <property type="nucleotide sequence ID" value="NZ_AP019834.1"/>
</dbReference>
<accession>A0A510K9J9</accession>
<protein>
    <recommendedName>
        <fullName evidence="3">DUF2313 domain-containing protein</fullName>
    </recommendedName>
</protein>
<proteinExistence type="predicted"/>
<gene>
    <name evidence="1" type="ORF">JMUB3933_1852</name>
</gene>
<evidence type="ECO:0000313" key="2">
    <source>
        <dbReference type="Proteomes" id="UP000321397"/>
    </source>
</evidence>
<evidence type="ECO:0008006" key="3">
    <source>
        <dbReference type="Google" id="ProtNLM"/>
    </source>
</evidence>
<reference evidence="1 2" key="1">
    <citation type="submission" date="2019-07" db="EMBL/GenBank/DDBJ databases">
        <title>Complete Genome Sequence of Leptotrichia wadei Strain JMUB3933.</title>
        <authorList>
            <person name="Watanabe S."/>
            <person name="Cui L."/>
        </authorList>
    </citation>
    <scope>NUCLEOTIDE SEQUENCE [LARGE SCALE GENOMIC DNA]</scope>
    <source>
        <strain evidence="1 2">JMUB3933</strain>
    </source>
</reference>
<sequence>MKFLEMINVNLLEYLPDFMQEYREIRQIMKSEEPEFKTLWDLLKKVFNNQFIQYCDEDGISKFEEMLNLHRYENDTLEIRIFRVLTYWNDQIPYTWKVLTQRLNQLCGVGNYELKPNFNNYELGITTKFDDSRKYDELNNMLKMILPANLGFKSINILTPKSKNKIYISNGIISYAKYEIIAKLPNVVFSIHATVGFMHGKKYIIGE</sequence>
<organism evidence="1 2">
    <name type="scientific">Leptotrichia wadei</name>
    <dbReference type="NCBI Taxonomy" id="157687"/>
    <lineage>
        <taxon>Bacteria</taxon>
        <taxon>Fusobacteriati</taxon>
        <taxon>Fusobacteriota</taxon>
        <taxon>Fusobacteriia</taxon>
        <taxon>Fusobacteriales</taxon>
        <taxon>Leptotrichiaceae</taxon>
        <taxon>Leptotrichia</taxon>
    </lineage>
</organism>
<name>A0A510K9J9_9FUSO</name>
<dbReference type="EMBL" id="AP019834">
    <property type="protein sequence ID" value="BBM48336.1"/>
    <property type="molecule type" value="Genomic_DNA"/>
</dbReference>
<dbReference type="Proteomes" id="UP000321397">
    <property type="component" value="Chromosome"/>
</dbReference>
<dbReference type="Pfam" id="PF10076">
    <property type="entry name" value="Phage_Mu_Gp48"/>
    <property type="match status" value="1"/>
</dbReference>